<name>A0A173VS06_9FIRM</name>
<sequence length="117" mass="13736">MYGYTYRPSAAQKKEFHEKMLEIEAFCKKHGISASHNNDSYYFSIKGQRYRVSNHSIEASNRAAFDEYTGEQLRELYHDPELEEDVIDILAGKTRIIDIYNDLVAGYDLDYRGRRVE</sequence>
<accession>A0A173VS06</accession>
<protein>
    <submittedName>
        <fullName evidence="1">Uncharacterized protein</fullName>
    </submittedName>
</protein>
<evidence type="ECO:0000313" key="1">
    <source>
        <dbReference type="EMBL" id="CUN29971.1"/>
    </source>
</evidence>
<proteinExistence type="predicted"/>
<dbReference type="RefSeq" id="WP_055172028.1">
    <property type="nucleotide sequence ID" value="NZ_CYXX01000041.1"/>
</dbReference>
<dbReference type="Proteomes" id="UP000095453">
    <property type="component" value="Unassembled WGS sequence"/>
</dbReference>
<organism evidence="1 2">
    <name type="scientific">Roseburia inulinivorans</name>
    <dbReference type="NCBI Taxonomy" id="360807"/>
    <lineage>
        <taxon>Bacteria</taxon>
        <taxon>Bacillati</taxon>
        <taxon>Bacillota</taxon>
        <taxon>Clostridia</taxon>
        <taxon>Lachnospirales</taxon>
        <taxon>Lachnospiraceae</taxon>
        <taxon>Roseburia</taxon>
    </lineage>
</organism>
<dbReference type="EMBL" id="CYXX01000041">
    <property type="protein sequence ID" value="CUN29971.1"/>
    <property type="molecule type" value="Genomic_DNA"/>
</dbReference>
<dbReference type="AlphaFoldDB" id="A0A173VS06"/>
<reference evidence="1 2" key="1">
    <citation type="submission" date="2015-09" db="EMBL/GenBank/DDBJ databases">
        <authorList>
            <consortium name="Pathogen Informatics"/>
        </authorList>
    </citation>
    <scope>NUCLEOTIDE SEQUENCE [LARGE SCALE GENOMIC DNA]</scope>
    <source>
        <strain evidence="1 2">2789STDY5608887</strain>
    </source>
</reference>
<evidence type="ECO:0000313" key="2">
    <source>
        <dbReference type="Proteomes" id="UP000095453"/>
    </source>
</evidence>
<gene>
    <name evidence="1" type="ORF">ERS852444_03388</name>
</gene>